<reference evidence="2" key="1">
    <citation type="submission" date="2018-05" db="EMBL/GenBank/DDBJ databases">
        <authorList>
            <person name="Lanie J.A."/>
            <person name="Ng W.-L."/>
            <person name="Kazmierczak K.M."/>
            <person name="Andrzejewski T.M."/>
            <person name="Davidsen T.M."/>
            <person name="Wayne K.J."/>
            <person name="Tettelin H."/>
            <person name="Glass J.I."/>
            <person name="Rusch D."/>
            <person name="Podicherti R."/>
            <person name="Tsui H.-C.T."/>
            <person name="Winkler M.E."/>
        </authorList>
    </citation>
    <scope>NUCLEOTIDE SEQUENCE</scope>
</reference>
<protein>
    <recommendedName>
        <fullName evidence="3">Outer membrane lipoprotein BamD-like domain-containing protein</fullName>
    </recommendedName>
</protein>
<name>A0A383CVG9_9ZZZZ</name>
<keyword evidence="1" id="KW-1133">Transmembrane helix</keyword>
<feature type="transmembrane region" description="Helical" evidence="1">
    <location>
        <begin position="12"/>
        <end position="33"/>
    </location>
</feature>
<dbReference type="EMBL" id="UINC01212041">
    <property type="protein sequence ID" value="SVE36192.1"/>
    <property type="molecule type" value="Genomic_DNA"/>
</dbReference>
<accession>A0A383CVG9</accession>
<evidence type="ECO:0000256" key="1">
    <source>
        <dbReference type="SAM" id="Phobius"/>
    </source>
</evidence>
<keyword evidence="1" id="KW-0812">Transmembrane</keyword>
<sequence length="210" mass="23105">MSISFDFVQVAAVRHIFGVLLGLWLFPVIIIGLQASGMAAGREDVTGVEGGSYAQLVESLEKEYPDRDSIQQGYRAVAERLREFIQSNSSSPKLAQARSLCAEVLIIGGDRSGAIFQWKAMTEDSRDPAGQAQGLYLLASDFFLRDESDRAREYFARLVDGFPRSDWAAKAKGPLRYLALLTSRDMPAFEVVVRKGGKKAKLNLINLAGK</sequence>
<dbReference type="Gene3D" id="1.25.40.10">
    <property type="entry name" value="Tetratricopeptide repeat domain"/>
    <property type="match status" value="1"/>
</dbReference>
<organism evidence="2">
    <name type="scientific">marine metagenome</name>
    <dbReference type="NCBI Taxonomy" id="408172"/>
    <lineage>
        <taxon>unclassified sequences</taxon>
        <taxon>metagenomes</taxon>
        <taxon>ecological metagenomes</taxon>
    </lineage>
</organism>
<gene>
    <name evidence="2" type="ORF">METZ01_LOCUS489046</name>
</gene>
<proteinExistence type="predicted"/>
<feature type="non-terminal residue" evidence="2">
    <location>
        <position position="210"/>
    </location>
</feature>
<evidence type="ECO:0000313" key="2">
    <source>
        <dbReference type="EMBL" id="SVE36192.1"/>
    </source>
</evidence>
<dbReference type="InterPro" id="IPR011990">
    <property type="entry name" value="TPR-like_helical_dom_sf"/>
</dbReference>
<keyword evidence="1" id="KW-0472">Membrane</keyword>
<evidence type="ECO:0008006" key="3">
    <source>
        <dbReference type="Google" id="ProtNLM"/>
    </source>
</evidence>
<dbReference type="AlphaFoldDB" id="A0A383CVG9"/>